<name>A0A336KTQ7_CULSO</name>
<gene>
    <name evidence="2" type="primary">CSON014213</name>
    <name evidence="3" type="synonym">CSON007914</name>
</gene>
<dbReference type="InterPro" id="IPR007110">
    <property type="entry name" value="Ig-like_dom"/>
</dbReference>
<evidence type="ECO:0000313" key="3">
    <source>
        <dbReference type="EMBL" id="SSX22963.1"/>
    </source>
</evidence>
<dbReference type="EMBL" id="UFQT01000776">
    <property type="protein sequence ID" value="SSX27150.1"/>
    <property type="molecule type" value="Genomic_DNA"/>
</dbReference>
<dbReference type="InterPro" id="IPR013783">
    <property type="entry name" value="Ig-like_fold"/>
</dbReference>
<accession>A0A336KTQ7</accession>
<dbReference type="SMART" id="SM00406">
    <property type="entry name" value="IGv"/>
    <property type="match status" value="1"/>
</dbReference>
<evidence type="ECO:0000259" key="1">
    <source>
        <dbReference type="PROSITE" id="PS50835"/>
    </source>
</evidence>
<feature type="domain" description="Ig-like" evidence="1">
    <location>
        <begin position="87"/>
        <end position="185"/>
    </location>
</feature>
<dbReference type="PANTHER" id="PTHR23279">
    <property type="entry name" value="DEFECTIVE PROBOSCIS EXTENSION RESPONSE DPR -RELATED"/>
    <property type="match status" value="1"/>
</dbReference>
<dbReference type="GO" id="GO:0032589">
    <property type="term" value="C:neuron projection membrane"/>
    <property type="evidence" value="ECO:0007669"/>
    <property type="project" value="TreeGrafter"/>
</dbReference>
<dbReference type="InterPro" id="IPR013106">
    <property type="entry name" value="Ig_V-set"/>
</dbReference>
<dbReference type="Gene3D" id="2.60.40.10">
    <property type="entry name" value="Immunoglobulins"/>
    <property type="match status" value="1"/>
</dbReference>
<dbReference type="FunFam" id="2.60.40.10:FF:000129">
    <property type="entry name" value="CLUMA_CG018772, isoform A"/>
    <property type="match status" value="1"/>
</dbReference>
<dbReference type="EMBL" id="UFQS01000776">
    <property type="protein sequence ID" value="SSX06805.1"/>
    <property type="molecule type" value="Genomic_DNA"/>
</dbReference>
<proteinExistence type="predicted"/>
<dbReference type="EMBL" id="UFQT01000298">
    <property type="protein sequence ID" value="SSX22963.1"/>
    <property type="molecule type" value="Genomic_DNA"/>
</dbReference>
<evidence type="ECO:0000313" key="2">
    <source>
        <dbReference type="EMBL" id="SSX06805.1"/>
    </source>
</evidence>
<organism evidence="2">
    <name type="scientific">Culicoides sonorensis</name>
    <name type="common">Biting midge</name>
    <dbReference type="NCBI Taxonomy" id="179676"/>
    <lineage>
        <taxon>Eukaryota</taxon>
        <taxon>Metazoa</taxon>
        <taxon>Ecdysozoa</taxon>
        <taxon>Arthropoda</taxon>
        <taxon>Hexapoda</taxon>
        <taxon>Insecta</taxon>
        <taxon>Pterygota</taxon>
        <taxon>Neoptera</taxon>
        <taxon>Endopterygota</taxon>
        <taxon>Diptera</taxon>
        <taxon>Nematocera</taxon>
        <taxon>Chironomoidea</taxon>
        <taxon>Ceratopogonidae</taxon>
        <taxon>Ceratopogoninae</taxon>
        <taxon>Culicoides</taxon>
        <taxon>Monoculicoides</taxon>
    </lineage>
</organism>
<dbReference type="SUPFAM" id="SSF48726">
    <property type="entry name" value="Immunoglobulin"/>
    <property type="match status" value="1"/>
</dbReference>
<dbReference type="PROSITE" id="PS50835">
    <property type="entry name" value="IG_LIKE"/>
    <property type="match status" value="1"/>
</dbReference>
<sequence length="193" mass="21657">MMTTLAPKKGIQLETRTTQPTKYSDISNNNLIIENNKNFVDSAKNSDKIKNNNYIYENKGSESSSKSNVISISESVDESLLDLYNTPMYFGTENSSVVTVQAGAVAHLPCTIHHIGEGVVSWLRRKDETYHLLTVALTTYSSDERFTTIHLSHSEDWTLQIKFVQVRDSGIYECQVSTHPPSSIFIHLNVVGK</sequence>
<dbReference type="InterPro" id="IPR037448">
    <property type="entry name" value="Zig-8"/>
</dbReference>
<dbReference type="GO" id="GO:0050808">
    <property type="term" value="P:synapse organization"/>
    <property type="evidence" value="ECO:0007669"/>
    <property type="project" value="TreeGrafter"/>
</dbReference>
<dbReference type="InterPro" id="IPR036179">
    <property type="entry name" value="Ig-like_dom_sf"/>
</dbReference>
<reference evidence="2" key="1">
    <citation type="submission" date="2018-04" db="EMBL/GenBank/DDBJ databases">
        <authorList>
            <person name="Go L.Y."/>
            <person name="Mitchell J.A."/>
        </authorList>
    </citation>
    <scope>NUCLEOTIDE SEQUENCE</scope>
    <source>
        <tissue evidence="2">Whole organism</tissue>
    </source>
</reference>
<dbReference type="InterPro" id="IPR003599">
    <property type="entry name" value="Ig_sub"/>
</dbReference>
<protein>
    <submittedName>
        <fullName evidence="3">CSON007914 protein</fullName>
    </submittedName>
    <submittedName>
        <fullName evidence="2">CSON014213 protein</fullName>
    </submittedName>
</protein>
<dbReference type="VEuPathDB" id="VectorBase:CSON007914"/>
<dbReference type="AlphaFoldDB" id="A0A336KTQ7"/>
<dbReference type="Pfam" id="PF07686">
    <property type="entry name" value="V-set"/>
    <property type="match status" value="1"/>
</dbReference>
<reference evidence="3" key="2">
    <citation type="submission" date="2018-07" db="EMBL/GenBank/DDBJ databases">
        <authorList>
            <person name="Quirk P.G."/>
            <person name="Krulwich T.A."/>
        </authorList>
    </citation>
    <scope>NUCLEOTIDE SEQUENCE</scope>
</reference>
<dbReference type="SMART" id="SM00409">
    <property type="entry name" value="IG"/>
    <property type="match status" value="1"/>
</dbReference>
<dbReference type="PANTHER" id="PTHR23279:SF37">
    <property type="entry name" value="DEFECTIVE PROBOSCIS EXTENSION RESPONSE 13, ISOFORM B"/>
    <property type="match status" value="1"/>
</dbReference>
<dbReference type="VEuPathDB" id="VectorBase:CSON014213"/>